<organism evidence="8 9">
    <name type="scientific">Genlisea aurea</name>
    <dbReference type="NCBI Taxonomy" id="192259"/>
    <lineage>
        <taxon>Eukaryota</taxon>
        <taxon>Viridiplantae</taxon>
        <taxon>Streptophyta</taxon>
        <taxon>Embryophyta</taxon>
        <taxon>Tracheophyta</taxon>
        <taxon>Spermatophyta</taxon>
        <taxon>Magnoliopsida</taxon>
        <taxon>eudicotyledons</taxon>
        <taxon>Gunneridae</taxon>
        <taxon>Pentapetalae</taxon>
        <taxon>asterids</taxon>
        <taxon>lamiids</taxon>
        <taxon>Lamiales</taxon>
        <taxon>Lentibulariaceae</taxon>
        <taxon>Genlisea</taxon>
    </lineage>
</organism>
<keyword evidence="4 7" id="KW-1133">Transmembrane helix</keyword>
<feature type="transmembrane region" description="Helical" evidence="7">
    <location>
        <begin position="198"/>
        <end position="218"/>
    </location>
</feature>
<dbReference type="Pfam" id="PF00854">
    <property type="entry name" value="PTR2"/>
    <property type="match status" value="1"/>
</dbReference>
<dbReference type="OrthoDB" id="8904098at2759"/>
<evidence type="ECO:0000313" key="8">
    <source>
        <dbReference type="EMBL" id="EPS63885.1"/>
    </source>
</evidence>
<feature type="transmembrane region" description="Helical" evidence="7">
    <location>
        <begin position="244"/>
        <end position="264"/>
    </location>
</feature>
<evidence type="ECO:0000256" key="2">
    <source>
        <dbReference type="ARBA" id="ARBA00005982"/>
    </source>
</evidence>
<dbReference type="Proteomes" id="UP000015453">
    <property type="component" value="Unassembled WGS sequence"/>
</dbReference>
<keyword evidence="5 7" id="KW-0472">Membrane</keyword>
<reference evidence="8 9" key="1">
    <citation type="journal article" date="2013" name="BMC Genomics">
        <title>The miniature genome of a carnivorous plant Genlisea aurea contains a low number of genes and short non-coding sequences.</title>
        <authorList>
            <person name="Leushkin E.V."/>
            <person name="Sutormin R.A."/>
            <person name="Nabieva E.R."/>
            <person name="Penin A.A."/>
            <person name="Kondrashov A.S."/>
            <person name="Logacheva M.D."/>
        </authorList>
    </citation>
    <scope>NUCLEOTIDE SEQUENCE [LARGE SCALE GENOMIC DNA]</scope>
</reference>
<comment type="similarity">
    <text evidence="6">Belongs to the major facilitator superfamily. Phosphate:H(+) symporter (TC 2.A.1.9) family.</text>
</comment>
<dbReference type="EMBL" id="AUSU01005179">
    <property type="protein sequence ID" value="EPS63885.1"/>
    <property type="molecule type" value="Genomic_DNA"/>
</dbReference>
<dbReference type="Gene3D" id="1.20.1250.20">
    <property type="entry name" value="MFS general substrate transporter like domains"/>
    <property type="match status" value="1"/>
</dbReference>
<evidence type="ECO:0000256" key="7">
    <source>
        <dbReference type="SAM" id="Phobius"/>
    </source>
</evidence>
<feature type="non-terminal residue" evidence="8">
    <location>
        <position position="1"/>
    </location>
</feature>
<feature type="transmembrane region" description="Helical" evidence="7">
    <location>
        <begin position="163"/>
        <end position="186"/>
    </location>
</feature>
<comment type="caution">
    <text evidence="8">The sequence shown here is derived from an EMBL/GenBank/DDBJ whole genome shotgun (WGS) entry which is preliminary data.</text>
</comment>
<proteinExistence type="inferred from homology"/>
<dbReference type="PANTHER" id="PTHR11654">
    <property type="entry name" value="OLIGOPEPTIDE TRANSPORTER-RELATED"/>
    <property type="match status" value="1"/>
</dbReference>
<evidence type="ECO:0000256" key="6">
    <source>
        <dbReference type="ARBA" id="ARBA00044504"/>
    </source>
</evidence>
<evidence type="ECO:0000256" key="1">
    <source>
        <dbReference type="ARBA" id="ARBA00004141"/>
    </source>
</evidence>
<name>S8CAM2_9LAMI</name>
<sequence length="265" mass="29736">DQKQANETPSQDLRFLNKAITDHPCFDILKCSVQELEDVKMVIRILPMFASTVMLYVCLAQLSTFSVQQAAAMNTNLVPLKVPPASLPIFPVVFIMILAPSYDRVVIPLARRVRNNETGIEYLEKIGFGLVLSILAMGAAAQIEIRRKRGASESRSMSFLWIGVQYLFLGSADLFSLAGLLEFFFTEAPLRMRSLATALSWTSLAVGYYLSAAIVWVVNRITGGSGQDPWLSGRNLNRYRLDRFYWLLCLLSVLNLVNYVLWAAK</sequence>
<dbReference type="GO" id="GO:0022857">
    <property type="term" value="F:transmembrane transporter activity"/>
    <property type="evidence" value="ECO:0007669"/>
    <property type="project" value="InterPro"/>
</dbReference>
<dbReference type="AlphaFoldDB" id="S8CAM2"/>
<evidence type="ECO:0000256" key="4">
    <source>
        <dbReference type="ARBA" id="ARBA00022989"/>
    </source>
</evidence>
<feature type="transmembrane region" description="Helical" evidence="7">
    <location>
        <begin position="85"/>
        <end position="102"/>
    </location>
</feature>
<evidence type="ECO:0000256" key="5">
    <source>
        <dbReference type="ARBA" id="ARBA00023136"/>
    </source>
</evidence>
<comment type="similarity">
    <text evidence="2">Belongs to the major facilitator superfamily. Proton-dependent oligopeptide transporter (POT/PTR) (TC 2.A.17) family.</text>
</comment>
<gene>
    <name evidence="8" type="ORF">M569_10897</name>
</gene>
<protein>
    <submittedName>
        <fullName evidence="8">Nitrate transporter 1.2</fullName>
    </submittedName>
</protein>
<keyword evidence="3 7" id="KW-0812">Transmembrane</keyword>
<keyword evidence="9" id="KW-1185">Reference proteome</keyword>
<evidence type="ECO:0000313" key="9">
    <source>
        <dbReference type="Proteomes" id="UP000015453"/>
    </source>
</evidence>
<dbReference type="GO" id="GO:0016020">
    <property type="term" value="C:membrane"/>
    <property type="evidence" value="ECO:0007669"/>
    <property type="project" value="UniProtKB-SubCell"/>
</dbReference>
<accession>S8CAM2</accession>
<comment type="subcellular location">
    <subcellularLocation>
        <location evidence="1">Membrane</location>
        <topology evidence="1">Multi-pass membrane protein</topology>
    </subcellularLocation>
</comment>
<feature type="transmembrane region" description="Helical" evidence="7">
    <location>
        <begin position="45"/>
        <end position="65"/>
    </location>
</feature>
<feature type="transmembrane region" description="Helical" evidence="7">
    <location>
        <begin position="122"/>
        <end position="143"/>
    </location>
</feature>
<feature type="non-terminal residue" evidence="8">
    <location>
        <position position="265"/>
    </location>
</feature>
<evidence type="ECO:0000256" key="3">
    <source>
        <dbReference type="ARBA" id="ARBA00022692"/>
    </source>
</evidence>
<dbReference type="InterPro" id="IPR036259">
    <property type="entry name" value="MFS_trans_sf"/>
</dbReference>
<dbReference type="InterPro" id="IPR000109">
    <property type="entry name" value="POT_fam"/>
</dbReference>